<evidence type="ECO:0000313" key="2">
    <source>
        <dbReference type="EMBL" id="CAD8096382.1"/>
    </source>
</evidence>
<evidence type="ECO:0000256" key="1">
    <source>
        <dbReference type="SAM" id="MobiDB-lite"/>
    </source>
</evidence>
<dbReference type="PANTHER" id="PTHR24198:SF165">
    <property type="entry name" value="ANKYRIN REPEAT-CONTAINING PROTEIN-RELATED"/>
    <property type="match status" value="1"/>
</dbReference>
<reference evidence="2" key="1">
    <citation type="submission" date="2021-01" db="EMBL/GenBank/DDBJ databases">
        <authorList>
            <consortium name="Genoscope - CEA"/>
            <person name="William W."/>
        </authorList>
    </citation>
    <scope>NUCLEOTIDE SEQUENCE</scope>
</reference>
<dbReference type="InterPro" id="IPR001611">
    <property type="entry name" value="Leu-rich_rpt"/>
</dbReference>
<organism evidence="2 3">
    <name type="scientific">Paramecium sonneborni</name>
    <dbReference type="NCBI Taxonomy" id="65129"/>
    <lineage>
        <taxon>Eukaryota</taxon>
        <taxon>Sar</taxon>
        <taxon>Alveolata</taxon>
        <taxon>Ciliophora</taxon>
        <taxon>Intramacronucleata</taxon>
        <taxon>Oligohymenophorea</taxon>
        <taxon>Peniculida</taxon>
        <taxon>Parameciidae</taxon>
        <taxon>Paramecium</taxon>
    </lineage>
</organism>
<comment type="caution">
    <text evidence="2">The sequence shown here is derived from an EMBL/GenBank/DDBJ whole genome shotgun (WGS) entry which is preliminary data.</text>
</comment>
<dbReference type="PROSITE" id="PS51450">
    <property type="entry name" value="LRR"/>
    <property type="match status" value="1"/>
</dbReference>
<sequence length="620" mass="72863">MKNKIKKQPPQYAIKLTKLNQPLDCQYLKVLNLQGLQLQQLDIKVENLSTLILDFNNLRNLDITSQFPNLIALSITNNFIEEFDVPSTLRILNISSNQIKSIHLKSLQQLDASSNLLQFINQDYQNNLIQLKLDWLRIINQNDVWEHLTIKQFANQQQITFRQFLDKAIELLFQYGYRNEHNYLNKKIIHTTIQSNDKYYFDLILPYYLENWHHFDNSETPLCLAIKKLKMNFIGDLMSTLSIKYEIDAFHESIKQGQISLVKQFLELGIDCNGYNQKGLTPLTNAVLNITQVNMEMIIHLLLQSQANPNKLNQNGQSLIQMCIIKSNLTALRFIANINQKKQTKLKFKMNIKNINGDYPLHLAVNSVSILTFLINNQIGNPLQVNYQNLTAKQMPFSQNRPLIYKLLQKEERIHISKQLAKNDIKFQVLNKYQNTQRDCNSDSSCPELSDDEMPNKPKINRKQVTQIDQLSEDVRQLSEDDESQHNCSSESEIQYPKDNLKSLKLVQLNFQNYQLFKLNQNVRQKSIFINKINKKRLNNDQFNYYSRKGQHFKDKIYSIVCLRQELLLLSQIREYSDLICSDYASYMNKLNQTIFNLESDFQNDSLKDYMNFQQVQFLI</sequence>
<feature type="region of interest" description="Disordered" evidence="1">
    <location>
        <begin position="437"/>
        <end position="463"/>
    </location>
</feature>
<dbReference type="InterPro" id="IPR002110">
    <property type="entry name" value="Ankyrin_rpt"/>
</dbReference>
<dbReference type="AlphaFoldDB" id="A0A8S1NVR8"/>
<keyword evidence="3" id="KW-1185">Reference proteome</keyword>
<evidence type="ECO:0000313" key="3">
    <source>
        <dbReference type="Proteomes" id="UP000692954"/>
    </source>
</evidence>
<dbReference type="OrthoDB" id="366390at2759"/>
<protein>
    <recommendedName>
        <fullName evidence="4">Ankyrin repeat protein</fullName>
    </recommendedName>
</protein>
<evidence type="ECO:0008006" key="4">
    <source>
        <dbReference type="Google" id="ProtNLM"/>
    </source>
</evidence>
<dbReference type="Proteomes" id="UP000692954">
    <property type="component" value="Unassembled WGS sequence"/>
</dbReference>
<dbReference type="PANTHER" id="PTHR24198">
    <property type="entry name" value="ANKYRIN REPEAT AND PROTEIN KINASE DOMAIN-CONTAINING PROTEIN"/>
    <property type="match status" value="1"/>
</dbReference>
<accession>A0A8S1NVR8</accession>
<dbReference type="EMBL" id="CAJJDN010000066">
    <property type="protein sequence ID" value="CAD8096382.1"/>
    <property type="molecule type" value="Genomic_DNA"/>
</dbReference>
<feature type="compositionally biased region" description="Polar residues" evidence="1">
    <location>
        <begin position="437"/>
        <end position="447"/>
    </location>
</feature>
<gene>
    <name evidence="2" type="ORF">PSON_ATCC_30995.1.T0660135</name>
</gene>
<dbReference type="SMART" id="SM00248">
    <property type="entry name" value="ANK"/>
    <property type="match status" value="3"/>
</dbReference>
<name>A0A8S1NVR8_9CILI</name>
<proteinExistence type="predicted"/>